<evidence type="ECO:0000313" key="2">
    <source>
        <dbReference type="EMBL" id="KAK1612772.1"/>
    </source>
</evidence>
<gene>
    <name evidence="2" type="ORF">QYE76_036445</name>
</gene>
<dbReference type="InterPro" id="IPR001810">
    <property type="entry name" value="F-box_dom"/>
</dbReference>
<feature type="domain" description="F-box" evidence="1">
    <location>
        <begin position="34"/>
        <end position="74"/>
    </location>
</feature>
<dbReference type="PANTHER" id="PTHR35546">
    <property type="entry name" value="F-BOX PROTEIN INTERACTION DOMAIN PROTEIN-RELATED"/>
    <property type="match status" value="1"/>
</dbReference>
<dbReference type="EMBL" id="JAUUTY010000007">
    <property type="protein sequence ID" value="KAK1612772.1"/>
    <property type="molecule type" value="Genomic_DNA"/>
</dbReference>
<dbReference type="InterPro" id="IPR055290">
    <property type="entry name" value="At3g26010-like"/>
</dbReference>
<reference evidence="2" key="1">
    <citation type="submission" date="2023-07" db="EMBL/GenBank/DDBJ databases">
        <title>A chromosome-level genome assembly of Lolium multiflorum.</title>
        <authorList>
            <person name="Chen Y."/>
            <person name="Copetti D."/>
            <person name="Kolliker R."/>
            <person name="Studer B."/>
        </authorList>
    </citation>
    <scope>NUCLEOTIDE SEQUENCE</scope>
    <source>
        <strain evidence="2">02402/16</strain>
        <tissue evidence="2">Leaf</tissue>
    </source>
</reference>
<sequence length="398" mass="45124">MPNPADRSPPSEEGCTSTLVRCSSSGAVTAAERLTDDFIVEILSRVPTKSLCRFKCVSKHWLSLTTDRKHCKKLPQTLVGVFYSRPSGDGFKESFVQFTSATPRFGSPICTSLAFLPNHRRAILLDGCNGLLLVLWCPNAQGPECYYVVCNPATEKWVALPDPKQVNKEDVLHLGLSFDPDVSSHFHVFAFLKEKDGCEWDPYWSGVEVYSSETGTWVYKDNCWNGDIMLANHQSASVFLNGYMHLHAFHREPYRCLAVVDTKGETATHFRVPGGIYQGFIQKSQGCLHYANFQRTEGTAVIRFVVYVLKDYGSKEWTLKHSSATSYIFGKNLAYLHPHFEWIMIHPDCNLIFFTVGHGIWCYNMDRRQVELIPGTEYCMGPYLPYVPLYSELPSLHE</sequence>
<dbReference type="CDD" id="cd22157">
    <property type="entry name" value="F-box_AtFBW1-like"/>
    <property type="match status" value="1"/>
</dbReference>
<keyword evidence="3" id="KW-1185">Reference proteome</keyword>
<dbReference type="InterPro" id="IPR056592">
    <property type="entry name" value="Beta-prop_At3g26010-like"/>
</dbReference>
<accession>A0AAD8R1Z5</accession>
<name>A0AAD8R1Z5_LOLMU</name>
<dbReference type="Pfam" id="PF00646">
    <property type="entry name" value="F-box"/>
    <property type="match status" value="1"/>
</dbReference>
<evidence type="ECO:0000313" key="3">
    <source>
        <dbReference type="Proteomes" id="UP001231189"/>
    </source>
</evidence>
<dbReference type="Proteomes" id="UP001231189">
    <property type="component" value="Unassembled WGS sequence"/>
</dbReference>
<dbReference type="InterPro" id="IPR036047">
    <property type="entry name" value="F-box-like_dom_sf"/>
</dbReference>
<proteinExistence type="predicted"/>
<dbReference type="AlphaFoldDB" id="A0AAD8R1Z5"/>
<dbReference type="NCBIfam" id="TIGR01640">
    <property type="entry name" value="F_box_assoc_1"/>
    <property type="match status" value="1"/>
</dbReference>
<protein>
    <recommendedName>
        <fullName evidence="1">F-box domain-containing protein</fullName>
    </recommendedName>
</protein>
<dbReference type="InterPro" id="IPR017451">
    <property type="entry name" value="F-box-assoc_interact_dom"/>
</dbReference>
<dbReference type="PANTHER" id="PTHR35546:SF105">
    <property type="entry name" value="OS05G0139200 PROTEIN"/>
    <property type="match status" value="1"/>
</dbReference>
<organism evidence="2 3">
    <name type="scientific">Lolium multiflorum</name>
    <name type="common">Italian ryegrass</name>
    <name type="synonym">Lolium perenne subsp. multiflorum</name>
    <dbReference type="NCBI Taxonomy" id="4521"/>
    <lineage>
        <taxon>Eukaryota</taxon>
        <taxon>Viridiplantae</taxon>
        <taxon>Streptophyta</taxon>
        <taxon>Embryophyta</taxon>
        <taxon>Tracheophyta</taxon>
        <taxon>Spermatophyta</taxon>
        <taxon>Magnoliopsida</taxon>
        <taxon>Liliopsida</taxon>
        <taxon>Poales</taxon>
        <taxon>Poaceae</taxon>
        <taxon>BOP clade</taxon>
        <taxon>Pooideae</taxon>
        <taxon>Poodae</taxon>
        <taxon>Poeae</taxon>
        <taxon>Poeae Chloroplast Group 2 (Poeae type)</taxon>
        <taxon>Loliodinae</taxon>
        <taxon>Loliinae</taxon>
        <taxon>Lolium</taxon>
    </lineage>
</organism>
<dbReference type="Pfam" id="PF24750">
    <property type="entry name" value="b-prop_At3g26010-like"/>
    <property type="match status" value="1"/>
</dbReference>
<comment type="caution">
    <text evidence="2">The sequence shown here is derived from an EMBL/GenBank/DDBJ whole genome shotgun (WGS) entry which is preliminary data.</text>
</comment>
<evidence type="ECO:0000259" key="1">
    <source>
        <dbReference type="SMART" id="SM00256"/>
    </source>
</evidence>
<dbReference type="SMART" id="SM00256">
    <property type="entry name" value="FBOX"/>
    <property type="match status" value="1"/>
</dbReference>
<dbReference type="SUPFAM" id="SSF81383">
    <property type="entry name" value="F-box domain"/>
    <property type="match status" value="1"/>
</dbReference>
<dbReference type="Gene3D" id="1.20.1280.50">
    <property type="match status" value="1"/>
</dbReference>